<keyword evidence="4 10" id="KW-0813">Transport</keyword>
<comment type="caution">
    <text evidence="12">The sequence shown here is derived from an EMBL/GenBank/DDBJ whole genome shotgun (WGS) entry which is preliminary data.</text>
</comment>
<keyword evidence="9 10" id="KW-0472">Membrane</keyword>
<dbReference type="InterPro" id="IPR010065">
    <property type="entry name" value="AA_ABC_transptr_permease_3TM"/>
</dbReference>
<dbReference type="RefSeq" id="WP_061477268.1">
    <property type="nucleotide sequence ID" value="NZ_JAAKSK010000003.1"/>
</dbReference>
<evidence type="ECO:0000256" key="7">
    <source>
        <dbReference type="ARBA" id="ARBA00022970"/>
    </source>
</evidence>
<dbReference type="PANTHER" id="PTHR30614:SF20">
    <property type="entry name" value="GLUTAMINE TRANSPORT SYSTEM PERMEASE PROTEIN GLNP"/>
    <property type="match status" value="1"/>
</dbReference>
<evidence type="ECO:0000256" key="10">
    <source>
        <dbReference type="RuleBase" id="RU363032"/>
    </source>
</evidence>
<dbReference type="CDD" id="cd06261">
    <property type="entry name" value="TM_PBP2"/>
    <property type="match status" value="1"/>
</dbReference>
<gene>
    <name evidence="12" type="ORF">LCR_02715</name>
</gene>
<sequence length="302" mass="33051">MGSAGRQPLMLTKIRGAIRHVGWLDGAIVVLLLLTAAWLASRVHIGVAYQWHWHQAFELLFTRGPHGELPYFFSGLLTTLRIALFGMLLALLLGTTLGLATFSHRPWLVLPATLFVQLVRNLPPLVFIFIFYFFIANQLLPASGLSRWLGSAAISPWQEALFGPPARWENLISGTLCVGMISAAFVAEIVRAGLAAVPAGQWEAAQSLGLSPWVRLRRVILPQALLLMLPPLTGQLIALVKDTAIVSLISVQELTFVGTEMANSSGLVYEIWLLVAAAYLLICLSLFALLSRLEARQGAHRC</sequence>
<evidence type="ECO:0000256" key="3">
    <source>
        <dbReference type="ARBA" id="ARBA00010072"/>
    </source>
</evidence>
<evidence type="ECO:0000313" key="12">
    <source>
        <dbReference type="EMBL" id="KXU78823.1"/>
    </source>
</evidence>
<dbReference type="SUPFAM" id="SSF161098">
    <property type="entry name" value="MetI-like"/>
    <property type="match status" value="1"/>
</dbReference>
<dbReference type="NCBIfam" id="TIGR01726">
    <property type="entry name" value="HEQRo_perm_3TM"/>
    <property type="match status" value="1"/>
</dbReference>
<feature type="domain" description="ABC transmembrane type-1" evidence="11">
    <location>
        <begin position="76"/>
        <end position="290"/>
    </location>
</feature>
<evidence type="ECO:0000256" key="4">
    <source>
        <dbReference type="ARBA" id="ARBA00022448"/>
    </source>
</evidence>
<dbReference type="EMBL" id="JMGO02000016">
    <property type="protein sequence ID" value="KXU78823.1"/>
    <property type="molecule type" value="Genomic_DNA"/>
</dbReference>
<organism evidence="12 13">
    <name type="scientific">Aeromonas enteropelogenes</name>
    <name type="common">Aeromonas trota</name>
    <dbReference type="NCBI Taxonomy" id="29489"/>
    <lineage>
        <taxon>Bacteria</taxon>
        <taxon>Pseudomonadati</taxon>
        <taxon>Pseudomonadota</taxon>
        <taxon>Gammaproteobacteria</taxon>
        <taxon>Aeromonadales</taxon>
        <taxon>Aeromonadaceae</taxon>
        <taxon>Aeromonas</taxon>
    </lineage>
</organism>
<evidence type="ECO:0000259" key="11">
    <source>
        <dbReference type="PROSITE" id="PS50928"/>
    </source>
</evidence>
<feature type="transmembrane region" description="Helical" evidence="10">
    <location>
        <begin position="21"/>
        <end position="40"/>
    </location>
</feature>
<dbReference type="PANTHER" id="PTHR30614">
    <property type="entry name" value="MEMBRANE COMPONENT OF AMINO ACID ABC TRANSPORTER"/>
    <property type="match status" value="1"/>
</dbReference>
<evidence type="ECO:0000256" key="1">
    <source>
        <dbReference type="ARBA" id="ARBA00003159"/>
    </source>
</evidence>
<feature type="transmembrane region" description="Helical" evidence="10">
    <location>
        <begin position="82"/>
        <end position="102"/>
    </location>
</feature>
<protein>
    <submittedName>
        <fullName evidence="12">Amino acid ABC transporter permease</fullName>
    </submittedName>
</protein>
<evidence type="ECO:0000256" key="5">
    <source>
        <dbReference type="ARBA" id="ARBA00022475"/>
    </source>
</evidence>
<proteinExistence type="inferred from homology"/>
<dbReference type="PROSITE" id="PS50928">
    <property type="entry name" value="ABC_TM1"/>
    <property type="match status" value="1"/>
</dbReference>
<evidence type="ECO:0000256" key="8">
    <source>
        <dbReference type="ARBA" id="ARBA00022989"/>
    </source>
</evidence>
<keyword evidence="6 10" id="KW-0812">Transmembrane</keyword>
<comment type="subcellular location">
    <subcellularLocation>
        <location evidence="2">Cell inner membrane</location>
        <topology evidence="2">Multi-pass membrane protein</topology>
    </subcellularLocation>
    <subcellularLocation>
        <location evidence="10">Cell membrane</location>
        <topology evidence="10">Multi-pass membrane protein</topology>
    </subcellularLocation>
</comment>
<name>A0A175VE01_AEREN</name>
<keyword evidence="8 10" id="KW-1133">Transmembrane helix</keyword>
<dbReference type="GO" id="GO:0022857">
    <property type="term" value="F:transmembrane transporter activity"/>
    <property type="evidence" value="ECO:0007669"/>
    <property type="project" value="InterPro"/>
</dbReference>
<dbReference type="Gene3D" id="1.10.3720.10">
    <property type="entry name" value="MetI-like"/>
    <property type="match status" value="1"/>
</dbReference>
<dbReference type="InterPro" id="IPR043429">
    <property type="entry name" value="ArtM/GltK/GlnP/TcyL/YhdX-like"/>
</dbReference>
<dbReference type="InterPro" id="IPR000515">
    <property type="entry name" value="MetI-like"/>
</dbReference>
<dbReference type="GO" id="GO:0006865">
    <property type="term" value="P:amino acid transport"/>
    <property type="evidence" value="ECO:0007669"/>
    <property type="project" value="UniProtKB-KW"/>
</dbReference>
<evidence type="ECO:0000313" key="13">
    <source>
        <dbReference type="Proteomes" id="UP000078435"/>
    </source>
</evidence>
<keyword evidence="5" id="KW-1003">Cell membrane</keyword>
<dbReference type="Pfam" id="PF00528">
    <property type="entry name" value="BPD_transp_1"/>
    <property type="match status" value="1"/>
</dbReference>
<dbReference type="AlphaFoldDB" id="A0A175VE01"/>
<dbReference type="OrthoDB" id="9771188at2"/>
<comment type="similarity">
    <text evidence="3">Belongs to the binding-protein-dependent transport system permease family. HisMQ subfamily.</text>
</comment>
<dbReference type="GO" id="GO:0043190">
    <property type="term" value="C:ATP-binding cassette (ABC) transporter complex"/>
    <property type="evidence" value="ECO:0007669"/>
    <property type="project" value="InterPro"/>
</dbReference>
<keyword evidence="7" id="KW-0029">Amino-acid transport</keyword>
<evidence type="ECO:0000256" key="6">
    <source>
        <dbReference type="ARBA" id="ARBA00022692"/>
    </source>
</evidence>
<comment type="function">
    <text evidence="1">Part of the binding-protein-dependent transport system for glutamine; probably responsible for the translocation of the substrate across the membrane.</text>
</comment>
<dbReference type="Proteomes" id="UP000078435">
    <property type="component" value="Unassembled WGS sequence"/>
</dbReference>
<evidence type="ECO:0000256" key="9">
    <source>
        <dbReference type="ARBA" id="ARBA00023136"/>
    </source>
</evidence>
<feature type="transmembrane region" description="Helical" evidence="10">
    <location>
        <begin position="114"/>
        <end position="135"/>
    </location>
</feature>
<dbReference type="InterPro" id="IPR035906">
    <property type="entry name" value="MetI-like_sf"/>
</dbReference>
<feature type="transmembrane region" description="Helical" evidence="10">
    <location>
        <begin position="271"/>
        <end position="291"/>
    </location>
</feature>
<reference evidence="12 13" key="1">
    <citation type="submission" date="2016-02" db="EMBL/GenBank/DDBJ databases">
        <title>Draft genome sequence of Aeromonas trota strain 1999lcr isolated from cerebrospinal fluid (CSF).</title>
        <authorList>
            <person name="Dallagassa C.B."/>
            <person name="Prediger K.C."/>
            <person name="Weiss V.A."/>
            <person name="Assis F.E."/>
            <person name="Baura V."/>
            <person name="Cruz L.M."/>
            <person name="Souza E.M."/>
            <person name="Pedrosa F.O."/>
            <person name="Fadel-Picheth C.M."/>
        </authorList>
    </citation>
    <scope>NUCLEOTIDE SEQUENCE [LARGE SCALE GENOMIC DNA]</scope>
    <source>
        <strain evidence="12 13">1999lcr</strain>
    </source>
</reference>
<evidence type="ECO:0000256" key="2">
    <source>
        <dbReference type="ARBA" id="ARBA00004429"/>
    </source>
</evidence>
<accession>A0A175VE01</accession>